<feature type="compositionally biased region" description="Polar residues" evidence="2">
    <location>
        <begin position="279"/>
        <end position="298"/>
    </location>
</feature>
<feature type="domain" description="Rab-GAP TBC" evidence="3">
    <location>
        <begin position="536"/>
        <end position="746"/>
    </location>
</feature>
<dbReference type="Pfam" id="PF00566">
    <property type="entry name" value="RabGAP-TBC"/>
    <property type="match status" value="1"/>
</dbReference>
<dbReference type="FunFam" id="1.10.472.80:FF:000020">
    <property type="entry name" value="TBC1 domain family, member 16"/>
    <property type="match status" value="1"/>
</dbReference>
<feature type="compositionally biased region" description="Low complexity" evidence="2">
    <location>
        <begin position="132"/>
        <end position="145"/>
    </location>
</feature>
<evidence type="ECO:0000313" key="7">
    <source>
        <dbReference type="RefSeq" id="XP_032822818.1"/>
    </source>
</evidence>
<dbReference type="GO" id="GO:0005096">
    <property type="term" value="F:GTPase activator activity"/>
    <property type="evidence" value="ECO:0007669"/>
    <property type="project" value="UniProtKB-KW"/>
</dbReference>
<dbReference type="Proteomes" id="UP001318040">
    <property type="component" value="Chromosome 37"/>
</dbReference>
<dbReference type="RefSeq" id="XP_032822819.1">
    <property type="nucleotide sequence ID" value="XM_032966928.1"/>
</dbReference>
<dbReference type="AlphaFoldDB" id="A0AAJ7TRP0"/>
<gene>
    <name evidence="5 6 7 8" type="primary">LOC116949524</name>
</gene>
<evidence type="ECO:0000256" key="1">
    <source>
        <dbReference type="ARBA" id="ARBA00022468"/>
    </source>
</evidence>
<dbReference type="PROSITE" id="PS50086">
    <property type="entry name" value="TBC_RABGAP"/>
    <property type="match status" value="1"/>
</dbReference>
<keyword evidence="1" id="KW-0343">GTPase activation</keyword>
<dbReference type="RefSeq" id="XP_032822818.1">
    <property type="nucleotide sequence ID" value="XM_032966927.1"/>
</dbReference>
<evidence type="ECO:0000256" key="2">
    <source>
        <dbReference type="SAM" id="MobiDB-lite"/>
    </source>
</evidence>
<dbReference type="GO" id="GO:0005769">
    <property type="term" value="C:early endosome"/>
    <property type="evidence" value="ECO:0007669"/>
    <property type="project" value="TreeGrafter"/>
</dbReference>
<keyword evidence="4" id="KW-1185">Reference proteome</keyword>
<feature type="compositionally biased region" description="Polar residues" evidence="2">
    <location>
        <begin position="224"/>
        <end position="244"/>
    </location>
</feature>
<dbReference type="SUPFAM" id="SSF47923">
    <property type="entry name" value="Ypt/Rab-GAP domain of gyp1p"/>
    <property type="match status" value="2"/>
</dbReference>
<evidence type="ECO:0000313" key="8">
    <source>
        <dbReference type="RefSeq" id="XP_032822819.1"/>
    </source>
</evidence>
<feature type="compositionally biased region" description="Basic and acidic residues" evidence="2">
    <location>
        <begin position="339"/>
        <end position="354"/>
    </location>
</feature>
<dbReference type="RefSeq" id="XP_032822816.1">
    <property type="nucleotide sequence ID" value="XM_032966925.1"/>
</dbReference>
<evidence type="ECO:0000259" key="3">
    <source>
        <dbReference type="PROSITE" id="PS50086"/>
    </source>
</evidence>
<feature type="compositionally biased region" description="Low complexity" evidence="2">
    <location>
        <begin position="190"/>
        <end position="223"/>
    </location>
</feature>
<feature type="region of interest" description="Disordered" evidence="2">
    <location>
        <begin position="338"/>
        <end position="380"/>
    </location>
</feature>
<dbReference type="Gene3D" id="1.10.8.270">
    <property type="entry name" value="putative rabgap domain of human tbc1 domain family member 14 like domains"/>
    <property type="match status" value="1"/>
</dbReference>
<dbReference type="KEGG" id="pmrn:116949524"/>
<dbReference type="InterPro" id="IPR035969">
    <property type="entry name" value="Rab-GAP_TBC_sf"/>
</dbReference>
<evidence type="ECO:0000313" key="4">
    <source>
        <dbReference type="Proteomes" id="UP001318040"/>
    </source>
</evidence>
<name>A0AAJ7TRP0_PETMA</name>
<feature type="compositionally biased region" description="Polar residues" evidence="2">
    <location>
        <begin position="252"/>
        <end position="270"/>
    </location>
</feature>
<sequence length="862" mass="94777">MSLGRIFRQASELLSPQRATAAARGARGGEIVFSKNNVCVHPTEGVHAGQELHYPGYLCVEFDEGWGGGGGSLLLTWVPNARIEREDEEALRYVTPESSPVRRGSATLTSNKRRHTVGECSPTHGAVRPDRLSSSLSLPGSSLERLPAHGSNAPHGQDPPSVAEACGASHPGPHGDCLLTSVSSAGCNGSPVSTETSSTATSAQNSSDSVQPSAASSFSCPPSTDTNQSGVAIQLSTPGDSQSEPGLLPSPGNGQSDVTIQLSTPGNSLSEPIFLPSPDNGQSELSFLPSPTNGQSERNLFPVTRGDSKDSNGNNNKATPLATIAEDGSQWVPPLLVCGEDRGRPSERGDDGRGEGGGVAGGEEEEVSPRAPWETDPGWGARWGVEGGPGEMSWDERLKLSTLEQVDGVFSVDLGHMRSLRLFFSKEGGSSGHFVIASRESQYKVFHFHCGGLDRLADVFQRWKCCTLASPTHQVSDSRSYLHFCVNEPVGGVEGGAHPEEGCYRQLSRCSWLEHLTADGRVEEDYKIRKSIFFAGVATEVRGEVWPFLLKYYSFRSTSHEREQLRQHKRREYADVQLARLGMSQEEQERFWREVQYTVDRDVVRTDRSHPFYQGEDNPNVEIMRQILLNYAVYRPDVGYTQGMSDLLAPILAEVRDEADSFWCFVGLMQETIFFSSPRDEDMETQLTYLRELVRLMLPRFFEHLQSLGEDGLQMLFCHRWVLLCFKREFRESEALRMWEACWAHYQETDYFHLFVCLAIMDTYGGVVVQRGLSADAMLLHFTNLAGHMSGKLVLIKARGLLYRFRLLRRIPCSLHSLCVRCGSGMWDSGYVPAVECTGAHLDADGCPYGGLPPSLAAEPAP</sequence>
<organism evidence="4 8">
    <name type="scientific">Petromyzon marinus</name>
    <name type="common">Sea lamprey</name>
    <dbReference type="NCBI Taxonomy" id="7757"/>
    <lineage>
        <taxon>Eukaryota</taxon>
        <taxon>Metazoa</taxon>
        <taxon>Chordata</taxon>
        <taxon>Craniata</taxon>
        <taxon>Vertebrata</taxon>
        <taxon>Cyclostomata</taxon>
        <taxon>Hyperoartia</taxon>
        <taxon>Petromyzontiformes</taxon>
        <taxon>Petromyzontidae</taxon>
        <taxon>Petromyzon</taxon>
    </lineage>
</organism>
<protein>
    <submittedName>
        <fullName evidence="5 6">TBC1 domain family member 16-like isoform X1</fullName>
    </submittedName>
</protein>
<feature type="region of interest" description="Disordered" evidence="2">
    <location>
        <begin position="94"/>
        <end position="168"/>
    </location>
</feature>
<dbReference type="RefSeq" id="XP_032822817.1">
    <property type="nucleotide sequence ID" value="XM_032966926.1"/>
</dbReference>
<accession>A0AAJ7TRP0</accession>
<feature type="region of interest" description="Disordered" evidence="2">
    <location>
        <begin position="187"/>
        <end position="322"/>
    </location>
</feature>
<dbReference type="PANTHER" id="PTHR22957">
    <property type="entry name" value="TBC1 DOMAIN FAMILY MEMBER GTPASE-ACTIVATING PROTEIN"/>
    <property type="match status" value="1"/>
</dbReference>
<dbReference type="InterPro" id="IPR000195">
    <property type="entry name" value="Rab-GAP-TBC_dom"/>
</dbReference>
<evidence type="ECO:0000313" key="6">
    <source>
        <dbReference type="RefSeq" id="XP_032822817.1"/>
    </source>
</evidence>
<reference evidence="5 6" key="1">
    <citation type="submission" date="2025-04" db="UniProtKB">
        <authorList>
            <consortium name="RefSeq"/>
        </authorList>
    </citation>
    <scope>IDENTIFICATION</scope>
    <source>
        <tissue evidence="5 6">Sperm</tissue>
    </source>
</reference>
<dbReference type="PANTHER" id="PTHR22957:SF547">
    <property type="entry name" value="TBC1 DOMAIN FAMILY MEMBER 16"/>
    <property type="match status" value="1"/>
</dbReference>
<proteinExistence type="predicted"/>
<dbReference type="SMART" id="SM00164">
    <property type="entry name" value="TBC"/>
    <property type="match status" value="1"/>
</dbReference>
<dbReference type="Gene3D" id="1.10.472.80">
    <property type="entry name" value="Ypt/Rab-GAP domain of gyp1p, domain 3"/>
    <property type="match status" value="1"/>
</dbReference>
<evidence type="ECO:0000313" key="5">
    <source>
        <dbReference type="RefSeq" id="XP_032822816.1"/>
    </source>
</evidence>
<dbReference type="FunFam" id="1.10.8.270:FF:000017">
    <property type="entry name" value="TBC1 domain family member 16"/>
    <property type="match status" value="1"/>
</dbReference>